<organism evidence="2 3">
    <name type="scientific">Cryptosporidium xiaoi</name>
    <dbReference type="NCBI Taxonomy" id="659607"/>
    <lineage>
        <taxon>Eukaryota</taxon>
        <taxon>Sar</taxon>
        <taxon>Alveolata</taxon>
        <taxon>Apicomplexa</taxon>
        <taxon>Conoidasida</taxon>
        <taxon>Coccidia</taxon>
        <taxon>Eucoccidiorida</taxon>
        <taxon>Eimeriorina</taxon>
        <taxon>Cryptosporidiidae</taxon>
        <taxon>Cryptosporidium</taxon>
    </lineage>
</organism>
<evidence type="ECO:0000256" key="1">
    <source>
        <dbReference type="SAM" id="MobiDB-lite"/>
    </source>
</evidence>
<evidence type="ECO:0000313" key="2">
    <source>
        <dbReference type="EMBL" id="KAK6589037.1"/>
    </source>
</evidence>
<feature type="compositionally biased region" description="Polar residues" evidence="1">
    <location>
        <begin position="1"/>
        <end position="26"/>
    </location>
</feature>
<feature type="compositionally biased region" description="Polar residues" evidence="1">
    <location>
        <begin position="43"/>
        <end position="57"/>
    </location>
</feature>
<feature type="compositionally biased region" description="Low complexity" evidence="1">
    <location>
        <begin position="58"/>
        <end position="94"/>
    </location>
</feature>
<proteinExistence type="predicted"/>
<feature type="region of interest" description="Disordered" evidence="1">
    <location>
        <begin position="1"/>
        <end position="105"/>
    </location>
</feature>
<dbReference type="EMBL" id="JAWDEY010000016">
    <property type="protein sequence ID" value="KAK6589037.1"/>
    <property type="molecule type" value="Genomic_DNA"/>
</dbReference>
<comment type="caution">
    <text evidence="2">The sequence shown here is derived from an EMBL/GenBank/DDBJ whole genome shotgun (WGS) entry which is preliminary data.</text>
</comment>
<gene>
    <name evidence="2" type="ORF">RS030_243563</name>
</gene>
<feature type="region of interest" description="Disordered" evidence="1">
    <location>
        <begin position="551"/>
        <end position="599"/>
    </location>
</feature>
<dbReference type="Proteomes" id="UP001311799">
    <property type="component" value="Unassembled WGS sequence"/>
</dbReference>
<feature type="compositionally biased region" description="Low complexity" evidence="1">
    <location>
        <begin position="584"/>
        <end position="599"/>
    </location>
</feature>
<protein>
    <recommendedName>
        <fullName evidence="4">60 kDa glycoprotein</fullName>
    </recommendedName>
</protein>
<evidence type="ECO:0008006" key="4">
    <source>
        <dbReference type="Google" id="ProtNLM"/>
    </source>
</evidence>
<feature type="compositionally biased region" description="Polar residues" evidence="1">
    <location>
        <begin position="551"/>
        <end position="578"/>
    </location>
</feature>
<dbReference type="AlphaFoldDB" id="A0AAV9XWP2"/>
<evidence type="ECO:0000313" key="3">
    <source>
        <dbReference type="Proteomes" id="UP001311799"/>
    </source>
</evidence>
<reference evidence="2 3" key="1">
    <citation type="submission" date="2023-10" db="EMBL/GenBank/DDBJ databases">
        <title>Comparative genomics analysis reveals potential genetic determinants of host preference in Cryptosporidium xiaoi.</title>
        <authorList>
            <person name="Xiao L."/>
            <person name="Li J."/>
        </authorList>
    </citation>
    <scope>NUCLEOTIDE SEQUENCE [LARGE SCALE GENOMIC DNA]</scope>
    <source>
        <strain evidence="2 3">52996</strain>
    </source>
</reference>
<sequence>MEFENSSPNQYTSNTTAAKNEQTANKRPSDANTEDQPKKACSDITNSATFTNSDESVTSGIITSTTTTNTTTSGTTNTFTTSGTTNNTKSDNNSMQETTGSTREEKGVVLSNVTTKGTTSYEMNKATGEKSVATETQTTFSNLGIQVQKTVEKITTYSTSMKQEATTDCNVEKVIQTTKITSTEIKSSIDSMNANDTTAQLCCYFDAQNNTITYIDTVPSKIQTTTTIVETLHKGVLTSRETKTETETIRLGTQTTDAQSQGGVQGQVQVQSKTQSQLQTQAQMEMQSQVKTQEECQSETNYQLEQTTDETGEFGIKSAITQFGKTTTKTTETYNEDGSGIVKKEQTNEDGTKIVTVTTTTKKVSCSDNTKTGKDMCYTGTTTKEYYSFDGTQKKKTQQIFDKTITVAATGCEDKTTVTTTKVDGVTGDYEMTTKKETIIEKDGKVVGVTIEQTFGNGKKVTTTVSTDNTSNDFVERYVSNQNKSSAIQTAEQATFDSICKFTASNHSKVLVVTTDKESKEVYRKEYETNMYSSYTKSSGDTENVNTNLKATEGSEISCSQMSKNSQESNRMSSTNALEKSKTKTQTQTQAQNQNVSQN</sequence>
<keyword evidence="3" id="KW-1185">Reference proteome</keyword>
<name>A0AAV9XWP2_9CRYT</name>
<accession>A0AAV9XWP2</accession>